<keyword evidence="3" id="KW-1185">Reference proteome</keyword>
<evidence type="ECO:0000313" key="2">
    <source>
        <dbReference type="EMBL" id="MTW11746.1"/>
    </source>
</evidence>
<evidence type="ECO:0008006" key="4">
    <source>
        <dbReference type="Google" id="ProtNLM"/>
    </source>
</evidence>
<evidence type="ECO:0000313" key="3">
    <source>
        <dbReference type="Proteomes" id="UP000472320"/>
    </source>
</evidence>
<gene>
    <name evidence="2" type="ORF">GM658_14160</name>
</gene>
<dbReference type="Proteomes" id="UP000472320">
    <property type="component" value="Unassembled WGS sequence"/>
</dbReference>
<protein>
    <recommendedName>
        <fullName evidence="4">DUF3828 domain-containing protein</fullName>
    </recommendedName>
</protein>
<comment type="caution">
    <text evidence="2">The sequence shown here is derived from an EMBL/GenBank/DDBJ whole genome shotgun (WGS) entry which is preliminary data.</text>
</comment>
<dbReference type="OrthoDB" id="8755784at2"/>
<evidence type="ECO:0000256" key="1">
    <source>
        <dbReference type="SAM" id="SignalP"/>
    </source>
</evidence>
<organism evidence="2 3">
    <name type="scientific">Massilia eburnea</name>
    <dbReference type="NCBI Taxonomy" id="1776165"/>
    <lineage>
        <taxon>Bacteria</taxon>
        <taxon>Pseudomonadati</taxon>
        <taxon>Pseudomonadota</taxon>
        <taxon>Betaproteobacteria</taxon>
        <taxon>Burkholderiales</taxon>
        <taxon>Oxalobacteraceae</taxon>
        <taxon>Telluria group</taxon>
        <taxon>Massilia</taxon>
    </lineage>
</organism>
<feature type="signal peptide" evidence="1">
    <location>
        <begin position="1"/>
        <end position="20"/>
    </location>
</feature>
<proteinExistence type="predicted"/>
<name>A0A6L6QJC4_9BURK</name>
<dbReference type="RefSeq" id="WP_155454695.1">
    <property type="nucleotide sequence ID" value="NZ_WNKX01000009.1"/>
</dbReference>
<feature type="chain" id="PRO_5026941958" description="DUF3828 domain-containing protein" evidence="1">
    <location>
        <begin position="21"/>
        <end position="160"/>
    </location>
</feature>
<dbReference type="EMBL" id="WNKX01000009">
    <property type="protein sequence ID" value="MTW11746.1"/>
    <property type="molecule type" value="Genomic_DNA"/>
</dbReference>
<keyword evidence="1" id="KW-0732">Signal</keyword>
<sequence length="160" mass="17881">MLSKFRLSLLAAALPFAANAAATPTPQVAAVSRLYEAFAYEAVVNYPLAPGFIDESKEVLLRYITPELYELIHRDRLCTMTKHEICRLDFLPLWGNQDPMGTEVAFEPGASANTVIAHMRIGDASHQLTYTLVQTNAGWRVDNIAYDEWHTNLKKILGSK</sequence>
<dbReference type="AlphaFoldDB" id="A0A6L6QJC4"/>
<accession>A0A6L6QJC4</accession>
<reference evidence="2 3" key="1">
    <citation type="submission" date="2019-11" db="EMBL/GenBank/DDBJ databases">
        <title>Type strains purchased from KCTC, JCM and DSMZ.</title>
        <authorList>
            <person name="Lu H."/>
        </authorList>
    </citation>
    <scope>NUCLEOTIDE SEQUENCE [LARGE SCALE GENOMIC DNA]</scope>
    <source>
        <strain evidence="2 3">JCM 31587</strain>
    </source>
</reference>